<dbReference type="Proteomes" id="UP000321201">
    <property type="component" value="Unassembled WGS sequence"/>
</dbReference>
<dbReference type="EMBL" id="VPFL01000037">
    <property type="protein sequence ID" value="TXF10050.1"/>
    <property type="molecule type" value="Genomic_DNA"/>
</dbReference>
<sequence length="199" mass="21390">MSACWLRRYVAVWLLWAVGSIVSDNVLAEVSEVRIAQQFGVNYLPLTVMKKNNLIEKHAELAGLGKIRVRWLQFGGGGAMNDALLAGNLDFASGGVGPLLRMWDKTKGNLGVRGVAALGSMPLYLNTINPSVHSVKDFSDKDKIALPAVRVSIQAVVLQMAAAQAFGEDKYDSLDKLTVSMKHPGAKVKSGVCDAMCMG</sequence>
<evidence type="ECO:0000313" key="2">
    <source>
        <dbReference type="Proteomes" id="UP000321201"/>
    </source>
</evidence>
<comment type="caution">
    <text evidence="1">The sequence shown here is derived from an EMBL/GenBank/DDBJ whole genome shotgun (WGS) entry which is preliminary data.</text>
</comment>
<organism evidence="1 2">
    <name type="scientific">Pelomicrobium methylotrophicum</name>
    <dbReference type="NCBI Taxonomy" id="2602750"/>
    <lineage>
        <taxon>Bacteria</taxon>
        <taxon>Pseudomonadati</taxon>
        <taxon>Pseudomonadota</taxon>
        <taxon>Hydrogenophilia</taxon>
        <taxon>Hydrogenophilia incertae sedis</taxon>
        <taxon>Pelomicrobium</taxon>
    </lineage>
</organism>
<dbReference type="PANTHER" id="PTHR30024">
    <property type="entry name" value="ALIPHATIC SULFONATES-BINDING PROTEIN-RELATED"/>
    <property type="match status" value="1"/>
</dbReference>
<dbReference type="PANTHER" id="PTHR30024:SF2">
    <property type="entry name" value="ABC TRANSPORTER SUBSTRATE-BINDING PROTEIN"/>
    <property type="match status" value="1"/>
</dbReference>
<evidence type="ECO:0000313" key="1">
    <source>
        <dbReference type="EMBL" id="TXF10050.1"/>
    </source>
</evidence>
<protein>
    <submittedName>
        <fullName evidence="1">ABC transporter substrate-binding protein</fullName>
    </submittedName>
</protein>
<proteinExistence type="predicted"/>
<accession>A0A5C7EGA1</accession>
<dbReference type="InParanoid" id="A0A5C7EGA1"/>
<dbReference type="Gene3D" id="3.40.190.10">
    <property type="entry name" value="Periplasmic binding protein-like II"/>
    <property type="match status" value="1"/>
</dbReference>
<keyword evidence="2" id="KW-1185">Reference proteome</keyword>
<reference evidence="1 2" key="1">
    <citation type="submission" date="2019-08" db="EMBL/GenBank/DDBJ databases">
        <title>Pelomicrobium methylotrophicum gen. nov., sp. nov. a moderately thermophilic, facultatively anaerobic, lithoautotrophic and methylotrophic bacterium isolated from a terrestrial mud volcano.</title>
        <authorList>
            <person name="Slobodkina G.B."/>
            <person name="Merkel A.Y."/>
            <person name="Slobodkin A.I."/>
        </authorList>
    </citation>
    <scope>NUCLEOTIDE SEQUENCE [LARGE SCALE GENOMIC DNA]</scope>
    <source>
        <strain evidence="1 2">SM250</strain>
    </source>
</reference>
<name>A0A5C7EGA1_9PROT</name>
<dbReference type="OrthoDB" id="6003871at2"/>
<dbReference type="AlphaFoldDB" id="A0A5C7EGA1"/>
<dbReference type="SUPFAM" id="SSF53850">
    <property type="entry name" value="Periplasmic binding protein-like II"/>
    <property type="match status" value="1"/>
</dbReference>
<gene>
    <name evidence="1" type="ORF">FR698_15825</name>
</gene>